<reference evidence="2" key="1">
    <citation type="submission" date="2023-05" db="EMBL/GenBank/DDBJ databases">
        <authorList>
            <person name="Huff M."/>
        </authorList>
    </citation>
    <scope>NUCLEOTIDE SEQUENCE</scope>
</reference>
<feature type="region of interest" description="Disordered" evidence="1">
    <location>
        <begin position="1"/>
        <end position="36"/>
    </location>
</feature>
<protein>
    <submittedName>
        <fullName evidence="2">Uncharacterized protein</fullName>
    </submittedName>
</protein>
<dbReference type="EMBL" id="OU503050">
    <property type="protein sequence ID" value="CAI9777372.1"/>
    <property type="molecule type" value="Genomic_DNA"/>
</dbReference>
<accession>A0AAD2E3H9</accession>
<gene>
    <name evidence="2" type="ORF">FPE_LOCUS24802</name>
</gene>
<proteinExistence type="predicted"/>
<name>A0AAD2E3H9_9LAMI</name>
<evidence type="ECO:0000313" key="2">
    <source>
        <dbReference type="EMBL" id="CAI9777372.1"/>
    </source>
</evidence>
<sequence>MRTRYMERTNSTSGRGKRTLESGDDEEQQPDKKRPALASKMILCPISTRALFISCSSETNYAEYTYRDLERESYWPSKKLRICITRAGGFIASHIDLKQVLRDR</sequence>
<dbReference type="Proteomes" id="UP000834106">
    <property type="component" value="Chromosome 15"/>
</dbReference>
<evidence type="ECO:0000256" key="1">
    <source>
        <dbReference type="SAM" id="MobiDB-lite"/>
    </source>
</evidence>
<dbReference type="AlphaFoldDB" id="A0AAD2E3H9"/>
<evidence type="ECO:0000313" key="3">
    <source>
        <dbReference type="Proteomes" id="UP000834106"/>
    </source>
</evidence>
<organism evidence="2 3">
    <name type="scientific">Fraxinus pennsylvanica</name>
    <dbReference type="NCBI Taxonomy" id="56036"/>
    <lineage>
        <taxon>Eukaryota</taxon>
        <taxon>Viridiplantae</taxon>
        <taxon>Streptophyta</taxon>
        <taxon>Embryophyta</taxon>
        <taxon>Tracheophyta</taxon>
        <taxon>Spermatophyta</taxon>
        <taxon>Magnoliopsida</taxon>
        <taxon>eudicotyledons</taxon>
        <taxon>Gunneridae</taxon>
        <taxon>Pentapetalae</taxon>
        <taxon>asterids</taxon>
        <taxon>lamiids</taxon>
        <taxon>Lamiales</taxon>
        <taxon>Oleaceae</taxon>
        <taxon>Oleeae</taxon>
        <taxon>Fraxinus</taxon>
    </lineage>
</organism>
<keyword evidence="3" id="KW-1185">Reference proteome</keyword>